<keyword evidence="4" id="KW-0272">Extracellular matrix</keyword>
<evidence type="ECO:0000256" key="9">
    <source>
        <dbReference type="ARBA" id="ARBA00023157"/>
    </source>
</evidence>
<keyword evidence="10" id="KW-0325">Glycoprotein</keyword>
<dbReference type="InterPro" id="IPR049883">
    <property type="entry name" value="NOTCH1_EGF-like"/>
</dbReference>
<dbReference type="InterPro" id="IPR001881">
    <property type="entry name" value="EGF-like_Ca-bd_dom"/>
</dbReference>
<dbReference type="SUPFAM" id="SSF57184">
    <property type="entry name" value="Growth factor receptor domain"/>
    <property type="match status" value="3"/>
</dbReference>
<evidence type="ECO:0000313" key="14">
    <source>
        <dbReference type="Proteomes" id="UP000085678"/>
    </source>
</evidence>
<keyword evidence="3" id="KW-0964">Secreted</keyword>
<dbReference type="PANTHER" id="PTHR24050">
    <property type="entry name" value="PA14 DOMAIN-CONTAINING PROTEIN"/>
    <property type="match status" value="1"/>
</dbReference>
<dbReference type="AlphaFoldDB" id="A0A1S3HCR6"/>
<feature type="domain" description="EGF-like" evidence="13">
    <location>
        <begin position="491"/>
        <end position="533"/>
    </location>
</feature>
<dbReference type="CDD" id="cd00054">
    <property type="entry name" value="EGF_CA"/>
    <property type="match status" value="6"/>
</dbReference>
<evidence type="ECO:0000313" key="15">
    <source>
        <dbReference type="RefSeq" id="XP_013382914.1"/>
    </source>
</evidence>
<keyword evidence="9 11" id="KW-1015">Disulfide bond</keyword>
<evidence type="ECO:0000256" key="10">
    <source>
        <dbReference type="ARBA" id="ARBA00023180"/>
    </source>
</evidence>
<evidence type="ECO:0000256" key="11">
    <source>
        <dbReference type="PROSITE-ProRule" id="PRU00076"/>
    </source>
</evidence>
<dbReference type="GO" id="GO:0005576">
    <property type="term" value="C:extracellular region"/>
    <property type="evidence" value="ECO:0007669"/>
    <property type="project" value="InterPro"/>
</dbReference>
<dbReference type="STRING" id="7574.A0A1S3HCR6"/>
<dbReference type="PROSITE" id="PS01177">
    <property type="entry name" value="ANAPHYLATOXIN_1"/>
    <property type="match status" value="1"/>
</dbReference>
<evidence type="ECO:0000256" key="1">
    <source>
        <dbReference type="ARBA" id="ARBA00004498"/>
    </source>
</evidence>
<evidence type="ECO:0000256" key="3">
    <source>
        <dbReference type="ARBA" id="ARBA00022525"/>
    </source>
</evidence>
<dbReference type="PROSITE" id="PS01187">
    <property type="entry name" value="EGF_CA"/>
    <property type="match status" value="4"/>
</dbReference>
<feature type="domain" description="EGF-like" evidence="13">
    <location>
        <begin position="534"/>
        <end position="576"/>
    </location>
</feature>
<dbReference type="FunFam" id="2.10.25.10:FF:000139">
    <property type="entry name" value="Fibulin-1"/>
    <property type="match status" value="1"/>
</dbReference>
<dbReference type="OrthoDB" id="10022113at2759"/>
<dbReference type="InterPro" id="IPR026823">
    <property type="entry name" value="cEGF"/>
</dbReference>
<dbReference type="FunFam" id="2.10.25.10:FF:000010">
    <property type="entry name" value="Pro-epidermal growth factor"/>
    <property type="match status" value="1"/>
</dbReference>
<keyword evidence="14" id="KW-1185">Reference proteome</keyword>
<evidence type="ECO:0000256" key="12">
    <source>
        <dbReference type="SAM" id="SignalP"/>
    </source>
</evidence>
<dbReference type="InterPro" id="IPR000020">
    <property type="entry name" value="Anaphylatoxin/fibulin"/>
</dbReference>
<dbReference type="FunFam" id="2.10.25.10:FF:000017">
    <property type="entry name" value="latent-transforming growth factor beta-binding protein 4 isoform X1"/>
    <property type="match status" value="1"/>
</dbReference>
<dbReference type="KEGG" id="lak:106153499"/>
<dbReference type="InterPro" id="IPR052235">
    <property type="entry name" value="Nephronectin_domain"/>
</dbReference>
<dbReference type="Pfam" id="PF22914">
    <property type="entry name" value="Fibulin_C"/>
    <property type="match status" value="1"/>
</dbReference>
<comment type="caution">
    <text evidence="11">Lacks conserved residue(s) required for the propagation of feature annotation.</text>
</comment>
<evidence type="ECO:0000256" key="4">
    <source>
        <dbReference type="ARBA" id="ARBA00022530"/>
    </source>
</evidence>
<dbReference type="Proteomes" id="UP000085678">
    <property type="component" value="Unplaced"/>
</dbReference>
<evidence type="ECO:0000256" key="7">
    <source>
        <dbReference type="ARBA" id="ARBA00022737"/>
    </source>
</evidence>
<dbReference type="PROSITE" id="PS00010">
    <property type="entry name" value="ASX_HYDROXYL"/>
    <property type="match status" value="4"/>
</dbReference>
<dbReference type="PROSITE" id="PS50026">
    <property type="entry name" value="EGF_3"/>
    <property type="match status" value="5"/>
</dbReference>
<gene>
    <name evidence="15 16" type="primary">LOC106153499</name>
</gene>
<evidence type="ECO:0000256" key="8">
    <source>
        <dbReference type="ARBA" id="ARBA00022837"/>
    </source>
</evidence>
<dbReference type="GeneID" id="106153499"/>
<dbReference type="GO" id="GO:0071944">
    <property type="term" value="C:cell periphery"/>
    <property type="evidence" value="ECO:0007669"/>
    <property type="project" value="UniProtKB-ARBA"/>
</dbReference>
<dbReference type="InterPro" id="IPR018097">
    <property type="entry name" value="EGF_Ca-bd_CS"/>
</dbReference>
<feature type="domain" description="EGF-like" evidence="13">
    <location>
        <begin position="577"/>
        <end position="617"/>
    </location>
</feature>
<dbReference type="Pfam" id="PF12661">
    <property type="entry name" value="hEGF"/>
    <property type="match status" value="1"/>
</dbReference>
<dbReference type="Pfam" id="PF12662">
    <property type="entry name" value="cEGF"/>
    <property type="match status" value="3"/>
</dbReference>
<evidence type="ECO:0000256" key="2">
    <source>
        <dbReference type="ARBA" id="ARBA00006127"/>
    </source>
</evidence>
<feature type="disulfide bond" evidence="11">
    <location>
        <begin position="246"/>
        <end position="256"/>
    </location>
</feature>
<dbReference type="InterPro" id="IPR055088">
    <property type="entry name" value="Fibulin_C"/>
</dbReference>
<name>A0A1S3HCR6_LINAN</name>
<dbReference type="FunFam" id="2.10.25.10:FF:000038">
    <property type="entry name" value="Fibrillin 2"/>
    <property type="match status" value="1"/>
</dbReference>
<dbReference type="RefSeq" id="XP_013382915.1">
    <property type="nucleotide sequence ID" value="XM_013527461.1"/>
</dbReference>
<dbReference type="InterPro" id="IPR009030">
    <property type="entry name" value="Growth_fac_rcpt_cys_sf"/>
</dbReference>
<protein>
    <submittedName>
        <fullName evidence="15 16">Fibulin-1 isoform X1</fullName>
    </submittedName>
</protein>
<dbReference type="PROSITE" id="PS01186">
    <property type="entry name" value="EGF_2"/>
    <property type="match status" value="4"/>
</dbReference>
<evidence type="ECO:0000313" key="16">
    <source>
        <dbReference type="RefSeq" id="XP_013382915.1"/>
    </source>
</evidence>
<comment type="subcellular location">
    <subcellularLocation>
        <location evidence="1">Secreted</location>
        <location evidence="1">Extracellular space</location>
        <location evidence="1">Extracellular matrix</location>
    </subcellularLocation>
</comment>
<dbReference type="PANTHER" id="PTHR24050:SF27">
    <property type="entry name" value="FIBRILLIN-1"/>
    <property type="match status" value="1"/>
</dbReference>
<sequence>MEKVLALVLLLAFGSHFVSPQISEADDQMLNLLERCCDLGKYWQGRGLCDNYPKPIGGVPIANETVCMGSIRLCCVQKQQQIVQCSAGRQVAQRTNECAEIGNGESNEKKDCCNCCKLGLLAHNIGARCDTTSFDTMCDVSFRECCQTGKGTGSGVGSVTDTTRRNNGAENTNPVIKGHCELYPNRLCAHICISTQGSFRCECREGFELAADRRNCRPARASSNIANNNNNNNNNNNGNLQPTNNCQINNPCEHRCVDTGQAVRCECYNGYELARDEISCTDINECRRYNPCAQGQECQNSLGSYRCIGLSGNIPLVPSTECTLGYQYNPQSGNCEDVNECVNGNSCPGGSICSNTIGSYQCTRERSCGTGYTLNGQTNMCEDIDECAKPETNNCGTVFECVNIPGSFRCKYKTCPVGYRLNGQTGNCDPVYCRTGMKADPVTGQCVDINECEAQGTCSVGQICENTFGSYRCRDKCTSGYEADANGICRDIDECARGTANCPPGQQCLNLPGSFQCQCGEGYEFNPTTRTCDDVDECTRYGTVCSLNSKCQNTPGSYECTCNTGFKRARNGRNCIDINECEESPGICPHSCINTWGSFQCTCREGFRLGTDGRTCVDIDECEEWADKGRLCIGLCQNTEGSYTCSCPAGYRMTPGGRICADIDECAEGSANCNGPNQLCINTRGSFKCNVIQCPQGFMRQGGQSSANSVRCQRVSFICAQGDVACQEAPLSYSYNFLSFPTKIRIPAELFTMRGPSSPYRRVAFELILDSARNPASGIQSVFRSHFKLDNTRPYEVVVSLDRPITEAQDIELTLNMKLYNQPDNTFLGVAVAKITIYATADQLT</sequence>
<dbReference type="InterPro" id="IPR000152">
    <property type="entry name" value="EGF-type_Asp/Asn_hydroxyl_site"/>
</dbReference>
<feature type="domain" description="EGF-like" evidence="13">
    <location>
        <begin position="242"/>
        <end position="277"/>
    </location>
</feature>
<feature type="chain" id="PRO_5014545712" evidence="12">
    <location>
        <begin position="21"/>
        <end position="845"/>
    </location>
</feature>
<dbReference type="SMART" id="SM00179">
    <property type="entry name" value="EGF_CA"/>
    <property type="match status" value="10"/>
</dbReference>
<evidence type="ECO:0000256" key="6">
    <source>
        <dbReference type="ARBA" id="ARBA00022729"/>
    </source>
</evidence>
<comment type="similarity">
    <text evidence="2">Belongs to the fibulin family.</text>
</comment>
<keyword evidence="7" id="KW-0677">Repeat</keyword>
<dbReference type="SMART" id="SM00181">
    <property type="entry name" value="EGF"/>
    <property type="match status" value="11"/>
</dbReference>
<dbReference type="SUPFAM" id="SSF57196">
    <property type="entry name" value="EGF/Laminin"/>
    <property type="match status" value="4"/>
</dbReference>
<dbReference type="Gene3D" id="2.10.25.10">
    <property type="entry name" value="Laminin"/>
    <property type="match status" value="11"/>
</dbReference>
<organism evidence="14 15">
    <name type="scientific">Lingula anatina</name>
    <name type="common">Brachiopod</name>
    <name type="synonym">Lingula unguis</name>
    <dbReference type="NCBI Taxonomy" id="7574"/>
    <lineage>
        <taxon>Eukaryota</taxon>
        <taxon>Metazoa</taxon>
        <taxon>Spiralia</taxon>
        <taxon>Lophotrochozoa</taxon>
        <taxon>Brachiopoda</taxon>
        <taxon>Linguliformea</taxon>
        <taxon>Lingulata</taxon>
        <taxon>Lingulida</taxon>
        <taxon>Linguloidea</taxon>
        <taxon>Lingulidae</taxon>
        <taxon>Lingula</taxon>
    </lineage>
</organism>
<feature type="domain" description="EGF-like" evidence="13">
    <location>
        <begin position="282"/>
        <end position="319"/>
    </location>
</feature>
<dbReference type="InterPro" id="IPR000742">
    <property type="entry name" value="EGF"/>
</dbReference>
<proteinExistence type="inferred from homology"/>
<dbReference type="FunFam" id="2.10.25.10:FF:000014">
    <property type="entry name" value="Latent-transforming growth factor beta-binding protein 3"/>
    <property type="match status" value="1"/>
</dbReference>
<accession>A0A1S3HCR6</accession>
<dbReference type="Pfam" id="PF07645">
    <property type="entry name" value="EGF_CA"/>
    <property type="match status" value="6"/>
</dbReference>
<dbReference type="GO" id="GO:0005509">
    <property type="term" value="F:calcium ion binding"/>
    <property type="evidence" value="ECO:0007669"/>
    <property type="project" value="InterPro"/>
</dbReference>
<reference evidence="15 16" key="1">
    <citation type="submission" date="2025-04" db="UniProtKB">
        <authorList>
            <consortium name="RefSeq"/>
        </authorList>
    </citation>
    <scope>IDENTIFICATION</scope>
    <source>
        <tissue evidence="15 16">Gonads</tissue>
    </source>
</reference>
<keyword evidence="8" id="KW-0106">Calcium</keyword>
<dbReference type="InterPro" id="IPR013032">
    <property type="entry name" value="EGF-like_CS"/>
</dbReference>
<evidence type="ECO:0000256" key="5">
    <source>
        <dbReference type="ARBA" id="ARBA00022536"/>
    </source>
</evidence>
<evidence type="ECO:0000259" key="13">
    <source>
        <dbReference type="PROSITE" id="PS50026"/>
    </source>
</evidence>
<keyword evidence="5 11" id="KW-0245">EGF-like domain</keyword>
<dbReference type="RefSeq" id="XP_013382914.1">
    <property type="nucleotide sequence ID" value="XM_013527460.1"/>
</dbReference>
<feature type="signal peptide" evidence="12">
    <location>
        <begin position="1"/>
        <end position="20"/>
    </location>
</feature>
<keyword evidence="6 12" id="KW-0732">Signal</keyword>